<dbReference type="InParanoid" id="B9SWI1"/>
<keyword evidence="3" id="KW-1185">Reference proteome</keyword>
<evidence type="ECO:0008006" key="4">
    <source>
        <dbReference type="Google" id="ProtNLM"/>
    </source>
</evidence>
<protein>
    <recommendedName>
        <fullName evidence="4">Secreted protein</fullName>
    </recommendedName>
</protein>
<dbReference type="Proteomes" id="UP000008311">
    <property type="component" value="Unassembled WGS sequence"/>
</dbReference>
<reference evidence="3" key="1">
    <citation type="journal article" date="2010" name="Nat. Biotechnol.">
        <title>Draft genome sequence of the oilseed species Ricinus communis.</title>
        <authorList>
            <person name="Chan A.P."/>
            <person name="Crabtree J."/>
            <person name="Zhao Q."/>
            <person name="Lorenzi H."/>
            <person name="Orvis J."/>
            <person name="Puiu D."/>
            <person name="Melake-Berhan A."/>
            <person name="Jones K.M."/>
            <person name="Redman J."/>
            <person name="Chen G."/>
            <person name="Cahoon E.B."/>
            <person name="Gedil M."/>
            <person name="Stanke M."/>
            <person name="Haas B.J."/>
            <person name="Wortman J.R."/>
            <person name="Fraser-Liggett C.M."/>
            <person name="Ravel J."/>
            <person name="Rabinowicz P.D."/>
        </authorList>
    </citation>
    <scope>NUCLEOTIDE SEQUENCE [LARGE SCALE GENOMIC DNA]</scope>
    <source>
        <strain evidence="3">cv. Hale</strain>
    </source>
</reference>
<evidence type="ECO:0000313" key="3">
    <source>
        <dbReference type="Proteomes" id="UP000008311"/>
    </source>
</evidence>
<keyword evidence="1" id="KW-0732">Signal</keyword>
<sequence>MAVELQWVMIVIGVKLVTADGKATRIIVVSSSTTVTATIVAAPTASKQGDNTAAGAVGIDVDATSTGEPGIVW</sequence>
<evidence type="ECO:0000256" key="1">
    <source>
        <dbReference type="SAM" id="SignalP"/>
    </source>
</evidence>
<name>B9SWI1_RICCO</name>
<feature type="chain" id="PRO_5002892114" description="Secreted protein" evidence="1">
    <location>
        <begin position="20"/>
        <end position="73"/>
    </location>
</feature>
<feature type="signal peptide" evidence="1">
    <location>
        <begin position="1"/>
        <end position="19"/>
    </location>
</feature>
<organism evidence="2 3">
    <name type="scientific">Ricinus communis</name>
    <name type="common">Castor bean</name>
    <dbReference type="NCBI Taxonomy" id="3988"/>
    <lineage>
        <taxon>Eukaryota</taxon>
        <taxon>Viridiplantae</taxon>
        <taxon>Streptophyta</taxon>
        <taxon>Embryophyta</taxon>
        <taxon>Tracheophyta</taxon>
        <taxon>Spermatophyta</taxon>
        <taxon>Magnoliopsida</taxon>
        <taxon>eudicotyledons</taxon>
        <taxon>Gunneridae</taxon>
        <taxon>Pentapetalae</taxon>
        <taxon>rosids</taxon>
        <taxon>fabids</taxon>
        <taxon>Malpighiales</taxon>
        <taxon>Euphorbiaceae</taxon>
        <taxon>Acalyphoideae</taxon>
        <taxon>Acalypheae</taxon>
        <taxon>Ricinus</taxon>
    </lineage>
</organism>
<evidence type="ECO:0000313" key="2">
    <source>
        <dbReference type="EMBL" id="EEF32033.1"/>
    </source>
</evidence>
<dbReference type="AlphaFoldDB" id="B9SWI1"/>
<dbReference type="EMBL" id="EQ974199">
    <property type="protein sequence ID" value="EEF32033.1"/>
    <property type="molecule type" value="Genomic_DNA"/>
</dbReference>
<proteinExistence type="predicted"/>
<accession>B9SWI1</accession>
<gene>
    <name evidence="2" type="ORF">RCOM_1274130</name>
</gene>